<organism evidence="1">
    <name type="scientific">Siphoviridae sp. ctdvJ3</name>
    <dbReference type="NCBI Taxonomy" id="2827903"/>
    <lineage>
        <taxon>Viruses</taxon>
        <taxon>Duplodnaviria</taxon>
        <taxon>Heunggongvirae</taxon>
        <taxon>Uroviricota</taxon>
        <taxon>Caudoviricetes</taxon>
    </lineage>
</organism>
<protein>
    <submittedName>
        <fullName evidence="1">Uncharacterized protein</fullName>
    </submittedName>
</protein>
<reference evidence="1" key="1">
    <citation type="journal article" date="2021" name="Proc. Natl. Acad. Sci. U.S.A.">
        <title>A Catalog of Tens of Thousands of Viruses from Human Metagenomes Reveals Hidden Associations with Chronic Diseases.</title>
        <authorList>
            <person name="Tisza M.J."/>
            <person name="Buck C.B."/>
        </authorList>
    </citation>
    <scope>NUCLEOTIDE SEQUENCE</scope>
    <source>
        <strain evidence="1">CtdvJ3</strain>
    </source>
</reference>
<proteinExistence type="predicted"/>
<name>A0A8S5SC36_9CAUD</name>
<evidence type="ECO:0000313" key="1">
    <source>
        <dbReference type="EMBL" id="DAF48502.1"/>
    </source>
</evidence>
<sequence length="165" mass="18379">MLACCGFLIRDHAVYKLGGLVRIGGEFHIQLRVCLGLGECGGKLLRLDEPFTIRTLLAICLKDKVFEHLDDGRHVLSRDNSANHIAVTAGCTHLHFESLGFRDVEPEILSALKTVIVGISDCLFNHAKFLLSNKKNTKPPAYLNTALYLFLNLLFLMLNRRGSSE</sequence>
<accession>A0A8S5SC36</accession>
<dbReference type="EMBL" id="BK032569">
    <property type="protein sequence ID" value="DAF48502.1"/>
    <property type="molecule type" value="Genomic_DNA"/>
</dbReference>